<dbReference type="PANTHER" id="PTHR37534:SF25">
    <property type="entry name" value="ZN(II)2CYS6 TRANSCRIPTION FACTOR (EUROFUNG)"/>
    <property type="match status" value="1"/>
</dbReference>
<evidence type="ECO:0000313" key="2">
    <source>
        <dbReference type="EMBL" id="KIV82255.1"/>
    </source>
</evidence>
<dbReference type="GO" id="GO:0000976">
    <property type="term" value="F:transcription cis-regulatory region binding"/>
    <property type="evidence" value="ECO:0007669"/>
    <property type="project" value="TreeGrafter"/>
</dbReference>
<dbReference type="STRING" id="1016849.A0A0D1W0J9"/>
<dbReference type="Proteomes" id="UP000053599">
    <property type="component" value="Unassembled WGS sequence"/>
</dbReference>
<dbReference type="AlphaFoldDB" id="A0A0D1W0J9"/>
<gene>
    <name evidence="2" type="ORF">PV11_04378</name>
</gene>
<name>A0A0D1W0J9_9EURO</name>
<sequence length="558" mass="62918">MPCVLEVDGQLQNPIGGVKVAGLQSCQRCTENERQCVLGSSLHFRPVKSVRLKTVDGRRFKHDLKHTPLQVWVDVPSQVHFVSEDVAHEDLGFPQGEILKTEDRRGLDAPPTEPISPFAEAEVEVQQQDTSTVLWVSPHDHYAPPPLQANLQHQSPHSHYSGSVNTLITSPILQNVASAVSSPIQLGRLSWPIQNLNEARLYHHYIVNLSLQFDSCDKFHHFGKEIPKRAAYYPVLKYAIFAVSSRHLCLLRGKKDDESHEYVSKCLRILIAALEDPLGHLDENLLAAVILLRTHEEMSDNDERCHLFGTTRILNSIASFAADGGLRESASWVSLRQHIYICLTSQHPLTINLTNYRDSSVFKDTDDEAWANRIIFLFANILTHVFTLGSDQLSVQQWLELDAELAAWDAAKPWHFSPLYIDQARVFGAPGEASSPWPCLLVCNPAQVVGLQHYHLAKIMLAVYDPRLSKLSFESYRSRRASEDIVRSNLRIVVGLASSNDHVLTAMFQASHILSACGMYLTDQAEQDAVVEFLVKMNRRMGWQTSHIVQNLQEQWRG</sequence>
<keyword evidence="1" id="KW-0539">Nucleus</keyword>
<evidence type="ECO:0000313" key="3">
    <source>
        <dbReference type="Proteomes" id="UP000053599"/>
    </source>
</evidence>
<evidence type="ECO:0000256" key="1">
    <source>
        <dbReference type="ARBA" id="ARBA00023242"/>
    </source>
</evidence>
<dbReference type="GO" id="GO:0045944">
    <property type="term" value="P:positive regulation of transcription by RNA polymerase II"/>
    <property type="evidence" value="ECO:0007669"/>
    <property type="project" value="TreeGrafter"/>
</dbReference>
<dbReference type="GO" id="GO:0005634">
    <property type="term" value="C:nucleus"/>
    <property type="evidence" value="ECO:0007669"/>
    <property type="project" value="TreeGrafter"/>
</dbReference>
<organism evidence="2 3">
    <name type="scientific">Exophiala sideris</name>
    <dbReference type="NCBI Taxonomy" id="1016849"/>
    <lineage>
        <taxon>Eukaryota</taxon>
        <taxon>Fungi</taxon>
        <taxon>Dikarya</taxon>
        <taxon>Ascomycota</taxon>
        <taxon>Pezizomycotina</taxon>
        <taxon>Eurotiomycetes</taxon>
        <taxon>Chaetothyriomycetidae</taxon>
        <taxon>Chaetothyriales</taxon>
        <taxon>Herpotrichiellaceae</taxon>
        <taxon>Exophiala</taxon>
    </lineage>
</organism>
<proteinExistence type="predicted"/>
<dbReference type="PANTHER" id="PTHR37534">
    <property type="entry name" value="TRANSCRIPTIONAL ACTIVATOR PROTEIN UGA3"/>
    <property type="match status" value="1"/>
</dbReference>
<protein>
    <recommendedName>
        <fullName evidence="4">Transcription factor domain-containing protein</fullName>
    </recommendedName>
</protein>
<accession>A0A0D1W0J9</accession>
<dbReference type="OrthoDB" id="4116205at2759"/>
<dbReference type="HOGENOM" id="CLU_008719_1_2_1"/>
<dbReference type="GO" id="GO:0003700">
    <property type="term" value="F:DNA-binding transcription factor activity"/>
    <property type="evidence" value="ECO:0007669"/>
    <property type="project" value="TreeGrafter"/>
</dbReference>
<reference evidence="2 3" key="1">
    <citation type="submission" date="2015-01" db="EMBL/GenBank/DDBJ databases">
        <title>The Genome Sequence of Exophiala sideris CBS121828.</title>
        <authorList>
            <consortium name="The Broad Institute Genomics Platform"/>
            <person name="Cuomo C."/>
            <person name="de Hoog S."/>
            <person name="Gorbushina A."/>
            <person name="Stielow B."/>
            <person name="Teixiera M."/>
            <person name="Abouelleil A."/>
            <person name="Chapman S.B."/>
            <person name="Priest M."/>
            <person name="Young S.K."/>
            <person name="Wortman J."/>
            <person name="Nusbaum C."/>
            <person name="Birren B."/>
        </authorList>
    </citation>
    <scope>NUCLEOTIDE SEQUENCE [LARGE SCALE GENOMIC DNA]</scope>
    <source>
        <strain evidence="2 3">CBS 121828</strain>
    </source>
</reference>
<evidence type="ECO:0008006" key="4">
    <source>
        <dbReference type="Google" id="ProtNLM"/>
    </source>
</evidence>
<dbReference type="CDD" id="cd12148">
    <property type="entry name" value="fungal_TF_MHR"/>
    <property type="match status" value="1"/>
</dbReference>
<dbReference type="EMBL" id="KN846952">
    <property type="protein sequence ID" value="KIV82255.1"/>
    <property type="molecule type" value="Genomic_DNA"/>
</dbReference>